<evidence type="ECO:0000313" key="1">
    <source>
        <dbReference type="EMBL" id="SEC40903.1"/>
    </source>
</evidence>
<dbReference type="EMBL" id="FNTI01000001">
    <property type="protein sequence ID" value="SEC40903.1"/>
    <property type="molecule type" value="Genomic_DNA"/>
</dbReference>
<evidence type="ECO:0000313" key="2">
    <source>
        <dbReference type="Proteomes" id="UP000183208"/>
    </source>
</evidence>
<reference evidence="1 2" key="1">
    <citation type="submission" date="2016-10" db="EMBL/GenBank/DDBJ databases">
        <authorList>
            <person name="de Groot N.N."/>
        </authorList>
    </citation>
    <scope>NUCLEOTIDE SEQUENCE [LARGE SCALE GENOMIC DNA]</scope>
    <source>
        <strain evidence="1 2">GAS522</strain>
    </source>
</reference>
<dbReference type="InterPro" id="IPR019285">
    <property type="entry name" value="DUF2336"/>
</dbReference>
<dbReference type="Proteomes" id="UP000183208">
    <property type="component" value="Unassembled WGS sequence"/>
</dbReference>
<dbReference type="OrthoDB" id="8433768at2"/>
<organism evidence="1 2">
    <name type="scientific">Bradyrhizobium lablabi</name>
    <dbReference type="NCBI Taxonomy" id="722472"/>
    <lineage>
        <taxon>Bacteria</taxon>
        <taxon>Pseudomonadati</taxon>
        <taxon>Pseudomonadota</taxon>
        <taxon>Alphaproteobacteria</taxon>
        <taxon>Hyphomicrobiales</taxon>
        <taxon>Nitrobacteraceae</taxon>
        <taxon>Bradyrhizobium</taxon>
    </lineage>
</organism>
<accession>A0A1H4S9P2</accession>
<dbReference type="AlphaFoldDB" id="A0A1H4S9P2"/>
<proteinExistence type="predicted"/>
<sequence>MMEPGSFLQELEEAVSRGSAESRLRALWHATDLLIAGRYTEDEIWIFGEVIGRLADGIEVAARAQLAKRLLRTDNASINIVKKLAFDNSIEVAGPMLQHSTRLDAKTLVSNIRTKSQSHLLAITKRHSLPIVVTDELVTRGNREVVNSVATNSGARFSDFGFLHMIKRSEADSILAEQLGLRKDIPRHIFQQLIAKASDDVRRKLEWERPDLLDQIQTSVIDVTGALQSKFGPASMSYFNAKKLVAARHGRGDLNESSILEYARFHKFEETTVGLSILCSLPVDVVERALLDSSREMIMILGKALNFEWVTTMSLLFLAAKDHRISALDLDHMREEFSRLNTETSRTVLRFYKSRKNAAAADSEQRHLPQLHTH</sequence>
<name>A0A1H4S9P2_9BRAD</name>
<protein>
    <submittedName>
        <fullName evidence="1">Uncharacterized conserved protein, DUF2336 family</fullName>
    </submittedName>
</protein>
<dbReference type="Pfam" id="PF10098">
    <property type="entry name" value="DUF2336"/>
    <property type="match status" value="1"/>
</dbReference>
<dbReference type="RefSeq" id="WP_074831011.1">
    <property type="nucleotide sequence ID" value="NZ_FNTI01000001.1"/>
</dbReference>
<gene>
    <name evidence="1" type="ORF">SAMN05444171_1338</name>
</gene>